<dbReference type="OrthoDB" id="77878at2759"/>
<evidence type="ECO:0008006" key="3">
    <source>
        <dbReference type="Google" id="ProtNLM"/>
    </source>
</evidence>
<dbReference type="SUPFAM" id="SSF53474">
    <property type="entry name" value="alpha/beta-Hydrolases"/>
    <property type="match status" value="1"/>
</dbReference>
<organism evidence="1 2">
    <name type="scientific">Aspergillus versicolor CBS 583.65</name>
    <dbReference type="NCBI Taxonomy" id="1036611"/>
    <lineage>
        <taxon>Eukaryota</taxon>
        <taxon>Fungi</taxon>
        <taxon>Dikarya</taxon>
        <taxon>Ascomycota</taxon>
        <taxon>Pezizomycotina</taxon>
        <taxon>Eurotiomycetes</taxon>
        <taxon>Eurotiomycetidae</taxon>
        <taxon>Eurotiales</taxon>
        <taxon>Aspergillaceae</taxon>
        <taxon>Aspergillus</taxon>
        <taxon>Aspergillus subgen. Nidulantes</taxon>
    </lineage>
</organism>
<dbReference type="Pfam" id="PF05705">
    <property type="entry name" value="DUF829"/>
    <property type="match status" value="1"/>
</dbReference>
<evidence type="ECO:0000313" key="2">
    <source>
        <dbReference type="Proteomes" id="UP000184073"/>
    </source>
</evidence>
<dbReference type="Proteomes" id="UP000184073">
    <property type="component" value="Unassembled WGS sequence"/>
</dbReference>
<accession>A0A1L9P4B9</accession>
<dbReference type="EMBL" id="KV878125">
    <property type="protein sequence ID" value="OJI96346.1"/>
    <property type="molecule type" value="Genomic_DNA"/>
</dbReference>
<name>A0A1L9P4B9_ASPVE</name>
<dbReference type="GeneID" id="63721504"/>
<dbReference type="PANTHER" id="PTHR12265:SF36">
    <property type="entry name" value="P450, PUTATIVE (EUROFUNG)-RELATED"/>
    <property type="match status" value="1"/>
</dbReference>
<sequence length="310" mass="34420">MASPLQKVDHLAPFTKLSSCIYVSEPDTSAEDTSAEDTGDYPETIVIAFWMNAFSRSLVKYIAGYRQLAPRARIIFIRTSSSEFMLRPSKRAQYARLAPAVEALRALPTDSPVFFHMFSNGGVFATTHLLEAYQKATGSPLRISSTVIDSAPGTATLSAAVKAFSFILPKRWLLRLFSKILLYAYLASMFTLGKAVAKVLGIRDAVSVARQAINDGQLVRGINKAGPPKRCYIYSDADELVSWKDVEKHASDAELKGFPVRREKFSGTEHVAHMRADPERYWNTVKLYLNDPALLSRVKTTKTPASLIFE</sequence>
<proteinExistence type="predicted"/>
<evidence type="ECO:0000313" key="1">
    <source>
        <dbReference type="EMBL" id="OJI96346.1"/>
    </source>
</evidence>
<dbReference type="InterPro" id="IPR029058">
    <property type="entry name" value="AB_hydrolase_fold"/>
</dbReference>
<gene>
    <name evidence="1" type="ORF">ASPVEDRAFT_122518</name>
</gene>
<dbReference type="RefSeq" id="XP_040662109.1">
    <property type="nucleotide sequence ID" value="XM_040805993.1"/>
</dbReference>
<dbReference type="STRING" id="1036611.A0A1L9P4B9"/>
<protein>
    <recommendedName>
        <fullName evidence="3">Indole-diterpene biosynthesis protein PaxU</fullName>
    </recommendedName>
</protein>
<dbReference type="VEuPathDB" id="FungiDB:ASPVEDRAFT_122518"/>
<reference evidence="2" key="1">
    <citation type="journal article" date="2017" name="Genome Biol.">
        <title>Comparative genomics reveals high biological diversity and specific adaptations in the industrially and medically important fungal genus Aspergillus.</title>
        <authorList>
            <person name="de Vries R.P."/>
            <person name="Riley R."/>
            <person name="Wiebenga A."/>
            <person name="Aguilar-Osorio G."/>
            <person name="Amillis S."/>
            <person name="Uchima C.A."/>
            <person name="Anderluh G."/>
            <person name="Asadollahi M."/>
            <person name="Askin M."/>
            <person name="Barry K."/>
            <person name="Battaglia E."/>
            <person name="Bayram O."/>
            <person name="Benocci T."/>
            <person name="Braus-Stromeyer S.A."/>
            <person name="Caldana C."/>
            <person name="Canovas D."/>
            <person name="Cerqueira G.C."/>
            <person name="Chen F."/>
            <person name="Chen W."/>
            <person name="Choi C."/>
            <person name="Clum A."/>
            <person name="Dos Santos R.A."/>
            <person name="Damasio A.R."/>
            <person name="Diallinas G."/>
            <person name="Emri T."/>
            <person name="Fekete E."/>
            <person name="Flipphi M."/>
            <person name="Freyberg S."/>
            <person name="Gallo A."/>
            <person name="Gournas C."/>
            <person name="Habgood R."/>
            <person name="Hainaut M."/>
            <person name="Harispe M.L."/>
            <person name="Henrissat B."/>
            <person name="Hilden K.S."/>
            <person name="Hope R."/>
            <person name="Hossain A."/>
            <person name="Karabika E."/>
            <person name="Karaffa L."/>
            <person name="Karanyi Z."/>
            <person name="Krasevec N."/>
            <person name="Kuo A."/>
            <person name="Kusch H."/>
            <person name="LaButti K."/>
            <person name="Lagendijk E.L."/>
            <person name="Lapidus A."/>
            <person name="Levasseur A."/>
            <person name="Lindquist E."/>
            <person name="Lipzen A."/>
            <person name="Logrieco A.F."/>
            <person name="MacCabe A."/>
            <person name="Maekelae M.R."/>
            <person name="Malavazi I."/>
            <person name="Melin P."/>
            <person name="Meyer V."/>
            <person name="Mielnichuk N."/>
            <person name="Miskei M."/>
            <person name="Molnar A.P."/>
            <person name="Mule G."/>
            <person name="Ngan C.Y."/>
            <person name="Orejas M."/>
            <person name="Orosz E."/>
            <person name="Ouedraogo J.P."/>
            <person name="Overkamp K.M."/>
            <person name="Park H.-S."/>
            <person name="Perrone G."/>
            <person name="Piumi F."/>
            <person name="Punt P.J."/>
            <person name="Ram A.F."/>
            <person name="Ramon A."/>
            <person name="Rauscher S."/>
            <person name="Record E."/>
            <person name="Riano-Pachon D.M."/>
            <person name="Robert V."/>
            <person name="Roehrig J."/>
            <person name="Ruller R."/>
            <person name="Salamov A."/>
            <person name="Salih N.S."/>
            <person name="Samson R.A."/>
            <person name="Sandor E."/>
            <person name="Sanguinetti M."/>
            <person name="Schuetze T."/>
            <person name="Sepcic K."/>
            <person name="Shelest E."/>
            <person name="Sherlock G."/>
            <person name="Sophianopoulou V."/>
            <person name="Squina F.M."/>
            <person name="Sun H."/>
            <person name="Susca A."/>
            <person name="Todd R.B."/>
            <person name="Tsang A."/>
            <person name="Unkles S.E."/>
            <person name="van de Wiele N."/>
            <person name="van Rossen-Uffink D."/>
            <person name="Oliveira J.V."/>
            <person name="Vesth T.C."/>
            <person name="Visser J."/>
            <person name="Yu J.-H."/>
            <person name="Zhou M."/>
            <person name="Andersen M.R."/>
            <person name="Archer D.B."/>
            <person name="Baker S.E."/>
            <person name="Benoit I."/>
            <person name="Brakhage A.A."/>
            <person name="Braus G.H."/>
            <person name="Fischer R."/>
            <person name="Frisvad J.C."/>
            <person name="Goldman G.H."/>
            <person name="Houbraken J."/>
            <person name="Oakley B."/>
            <person name="Pocsi I."/>
            <person name="Scazzocchio C."/>
            <person name="Seiboth B."/>
            <person name="vanKuyk P.A."/>
            <person name="Wortman J."/>
            <person name="Dyer P.S."/>
            <person name="Grigoriev I.V."/>
        </authorList>
    </citation>
    <scope>NUCLEOTIDE SEQUENCE [LARGE SCALE GENOMIC DNA]</scope>
    <source>
        <strain evidence="2">CBS 583.65</strain>
    </source>
</reference>
<dbReference type="AlphaFoldDB" id="A0A1L9P4B9"/>
<dbReference type="PANTHER" id="PTHR12265">
    <property type="entry name" value="TRANSMEMBRANE PROTEIN 53"/>
    <property type="match status" value="1"/>
</dbReference>
<dbReference type="InterPro" id="IPR008547">
    <property type="entry name" value="DUF829_TMEM53"/>
</dbReference>
<keyword evidence="2" id="KW-1185">Reference proteome</keyword>